<proteinExistence type="predicted"/>
<dbReference type="Proteomes" id="UP000056750">
    <property type="component" value="Chromosome"/>
</dbReference>
<dbReference type="SMART" id="SM00347">
    <property type="entry name" value="HTH_MARR"/>
    <property type="match status" value="1"/>
</dbReference>
<sequence length="145" mass="16785">MGSVRTMKFNDALFNLLNTIRNTILSEIKNTPLALAPMQLKSLKIISQIDACTGQKLTDFLGRDKAQINRLIKELVENDLVRKVQSEEDKRSQILSLTESGKRALEIFVEIEERVFFDMLKDVSDEEKEIFKKLVLTFKHNLDER</sequence>
<dbReference type="Pfam" id="PF01047">
    <property type="entry name" value="MarR"/>
    <property type="match status" value="1"/>
</dbReference>
<protein>
    <recommendedName>
        <fullName evidence="4">HTH marR-type domain-containing protein</fullName>
    </recommendedName>
</protein>
<dbReference type="PRINTS" id="PR00598">
    <property type="entry name" value="HTHMARR"/>
</dbReference>
<dbReference type="SUPFAM" id="SSF46785">
    <property type="entry name" value="Winged helix' DNA-binding domain"/>
    <property type="match status" value="1"/>
</dbReference>
<dbReference type="PANTHER" id="PTHR42756:SF1">
    <property type="entry name" value="TRANSCRIPTIONAL REPRESSOR OF EMRAB OPERON"/>
    <property type="match status" value="1"/>
</dbReference>
<dbReference type="InterPro" id="IPR036390">
    <property type="entry name" value="WH_DNA-bd_sf"/>
</dbReference>
<dbReference type="InterPro" id="IPR036388">
    <property type="entry name" value="WH-like_DNA-bd_sf"/>
</dbReference>
<gene>
    <name evidence="5" type="ORF">AVL57_15780</name>
</gene>
<accession>A0ABN4LSC9</accession>
<evidence type="ECO:0000256" key="1">
    <source>
        <dbReference type="ARBA" id="ARBA00023015"/>
    </source>
</evidence>
<name>A0ABN4LSC9_9ALTE</name>
<keyword evidence="6" id="KW-1185">Reference proteome</keyword>
<dbReference type="EMBL" id="CP013926">
    <property type="protein sequence ID" value="AMJ75296.1"/>
    <property type="molecule type" value="Genomic_DNA"/>
</dbReference>
<dbReference type="PROSITE" id="PS01117">
    <property type="entry name" value="HTH_MARR_1"/>
    <property type="match status" value="1"/>
</dbReference>
<keyword evidence="2" id="KW-0238">DNA-binding</keyword>
<keyword evidence="3" id="KW-0804">Transcription</keyword>
<dbReference type="Gene3D" id="1.10.10.10">
    <property type="entry name" value="Winged helix-like DNA-binding domain superfamily/Winged helix DNA-binding domain"/>
    <property type="match status" value="1"/>
</dbReference>
<dbReference type="InterPro" id="IPR000835">
    <property type="entry name" value="HTH_MarR-typ"/>
</dbReference>
<keyword evidence="1" id="KW-0805">Transcription regulation</keyword>
<evidence type="ECO:0000256" key="3">
    <source>
        <dbReference type="ARBA" id="ARBA00023163"/>
    </source>
</evidence>
<dbReference type="PROSITE" id="PS50995">
    <property type="entry name" value="HTH_MARR_2"/>
    <property type="match status" value="1"/>
</dbReference>
<organism evidence="5 6">
    <name type="scientific">Alteromonas stellipolaris</name>
    <dbReference type="NCBI Taxonomy" id="233316"/>
    <lineage>
        <taxon>Bacteria</taxon>
        <taxon>Pseudomonadati</taxon>
        <taxon>Pseudomonadota</taxon>
        <taxon>Gammaproteobacteria</taxon>
        <taxon>Alteromonadales</taxon>
        <taxon>Alteromonadaceae</taxon>
        <taxon>Alteromonas/Salinimonas group</taxon>
        <taxon>Alteromonas</taxon>
    </lineage>
</organism>
<reference evidence="5 6" key="1">
    <citation type="submission" date="2015-12" db="EMBL/GenBank/DDBJ databases">
        <title>Intraspecies pangenome expansion in the marine bacterium Alteromonas.</title>
        <authorList>
            <person name="Lopez-Perez M."/>
            <person name="Rodriguez-Valera F."/>
        </authorList>
    </citation>
    <scope>NUCLEOTIDE SEQUENCE [LARGE SCALE GENOMIC DNA]</scope>
    <source>
        <strain evidence="5 6">LMG 21861</strain>
    </source>
</reference>
<evidence type="ECO:0000259" key="4">
    <source>
        <dbReference type="PROSITE" id="PS50995"/>
    </source>
</evidence>
<evidence type="ECO:0000313" key="5">
    <source>
        <dbReference type="EMBL" id="AMJ75296.1"/>
    </source>
</evidence>
<dbReference type="PANTHER" id="PTHR42756">
    <property type="entry name" value="TRANSCRIPTIONAL REGULATOR, MARR"/>
    <property type="match status" value="1"/>
</dbReference>
<evidence type="ECO:0000313" key="6">
    <source>
        <dbReference type="Proteomes" id="UP000056750"/>
    </source>
</evidence>
<evidence type="ECO:0000256" key="2">
    <source>
        <dbReference type="ARBA" id="ARBA00023125"/>
    </source>
</evidence>
<feature type="domain" description="HTH marR-type" evidence="4">
    <location>
        <begin position="10"/>
        <end position="140"/>
    </location>
</feature>
<dbReference type="InterPro" id="IPR023187">
    <property type="entry name" value="Tscrpt_reg_MarR-type_CS"/>
</dbReference>